<feature type="domain" description="Glucosamine inositolphosphorylceramide transferase 1 N-terminal" evidence="1">
    <location>
        <begin position="44"/>
        <end position="243"/>
    </location>
</feature>
<dbReference type="Pfam" id="PF24793">
    <property type="entry name" value="GINT1_N"/>
    <property type="match status" value="1"/>
</dbReference>
<keyword evidence="3" id="KW-1185">Reference proteome</keyword>
<evidence type="ECO:0000313" key="3">
    <source>
        <dbReference type="Proteomes" id="UP000636110"/>
    </source>
</evidence>
<evidence type="ECO:0000259" key="1">
    <source>
        <dbReference type="Pfam" id="PF24793"/>
    </source>
</evidence>
<name>A0ABR6EUG9_9SPHI</name>
<reference evidence="2 3" key="1">
    <citation type="submission" date="2019-11" db="EMBL/GenBank/DDBJ databases">
        <title>Description of Pedobacter sp. LMG 31462T.</title>
        <authorList>
            <person name="Carlier A."/>
            <person name="Qi S."/>
            <person name="Vandamme P."/>
        </authorList>
    </citation>
    <scope>NUCLEOTIDE SEQUENCE [LARGE SCALE GENOMIC DNA]</scope>
    <source>
        <strain evidence="2 3">LMG 31462</strain>
    </source>
</reference>
<protein>
    <recommendedName>
        <fullName evidence="1">Glucosamine inositolphosphorylceramide transferase 1 N-terminal domain-containing protein</fullName>
    </recommendedName>
</protein>
<dbReference type="InterPro" id="IPR056442">
    <property type="entry name" value="GINT1_N"/>
</dbReference>
<proteinExistence type="predicted"/>
<accession>A0ABR6EUG9</accession>
<comment type="caution">
    <text evidence="2">The sequence shown here is derived from an EMBL/GenBank/DDBJ whole genome shotgun (WGS) entry which is preliminary data.</text>
</comment>
<sequence length="296" mass="34059">MNNIIDRYFGADKWNIGTLEQSARDLVLRKGFNGKVSWFKEDKADYSADPFVLSIKSNLYIYYEELNFWKIKGKIAQIKNFDFSTKQQVTGILPANIHLSYPYIFEEKGSFYCIPETADAAEVSLYQVNQGQPTVLTKKRNLLGGARFVDSSIVKYQGRYWLFTNIDGELNDLYIYHAEHLGGEFIPHKLNPIPVVIRNCRGAGSLFMVDDVLYRPTQNLELRYGGSIIINKITELTADTFKSEQDFELLPEAPYLQGMHNISFGKDVIVVDGKRRRHSPITPVHRLLKKLLYQRS</sequence>
<dbReference type="RefSeq" id="WP_182954443.1">
    <property type="nucleotide sequence ID" value="NZ_WNXC01000001.1"/>
</dbReference>
<organism evidence="2 3">
    <name type="scientific">Pedobacter gandavensis</name>
    <dbReference type="NCBI Taxonomy" id="2679963"/>
    <lineage>
        <taxon>Bacteria</taxon>
        <taxon>Pseudomonadati</taxon>
        <taxon>Bacteroidota</taxon>
        <taxon>Sphingobacteriia</taxon>
        <taxon>Sphingobacteriales</taxon>
        <taxon>Sphingobacteriaceae</taxon>
        <taxon>Pedobacter</taxon>
    </lineage>
</organism>
<dbReference type="Proteomes" id="UP000636110">
    <property type="component" value="Unassembled WGS sequence"/>
</dbReference>
<gene>
    <name evidence="2" type="ORF">GM920_06040</name>
</gene>
<evidence type="ECO:0000313" key="2">
    <source>
        <dbReference type="EMBL" id="MBB2148469.1"/>
    </source>
</evidence>
<dbReference type="EMBL" id="WNXC01000001">
    <property type="protein sequence ID" value="MBB2148469.1"/>
    <property type="molecule type" value="Genomic_DNA"/>
</dbReference>